<name>A0A061AAQ1_9MOLU</name>
<dbReference type="GO" id="GO:0005524">
    <property type="term" value="F:ATP binding"/>
    <property type="evidence" value="ECO:0007669"/>
    <property type="project" value="UniProtKB-UniRule"/>
</dbReference>
<dbReference type="Gene3D" id="2.70.150.10">
    <property type="entry name" value="Calcium-transporting ATPase, cytoplasmic transduction domain A"/>
    <property type="match status" value="1"/>
</dbReference>
<dbReference type="InterPro" id="IPR059000">
    <property type="entry name" value="ATPase_P-type_domA"/>
</dbReference>
<dbReference type="FunFam" id="2.70.150.10:FF:000020">
    <property type="entry name" value="Copper-exporting P-type ATPase A"/>
    <property type="match status" value="1"/>
</dbReference>
<dbReference type="SUPFAM" id="SSF81665">
    <property type="entry name" value="Calcium ATPase, transmembrane domain M"/>
    <property type="match status" value="1"/>
</dbReference>
<dbReference type="AlphaFoldDB" id="A0A061AAQ1"/>
<feature type="transmembrane region" description="Helical" evidence="13">
    <location>
        <begin position="762"/>
        <end position="783"/>
    </location>
</feature>
<dbReference type="PANTHER" id="PTHR43520:SF8">
    <property type="entry name" value="P-TYPE CU(+) TRANSPORTER"/>
    <property type="match status" value="1"/>
</dbReference>
<comment type="similarity">
    <text evidence="2 13">Belongs to the cation transport ATPase (P-type) (TC 3.A.3) family. Type IB subfamily.</text>
</comment>
<dbReference type="PATRIC" id="fig|35623.3.peg.845"/>
<keyword evidence="11" id="KW-0186">Copper</keyword>
<dbReference type="EMBL" id="LK028559">
    <property type="protein sequence ID" value="CDR30918.1"/>
    <property type="molecule type" value="Genomic_DNA"/>
</dbReference>
<keyword evidence="6 13" id="KW-0547">Nucleotide-binding</keyword>
<dbReference type="InterPro" id="IPR023299">
    <property type="entry name" value="ATPase_P-typ_cyto_dom_N"/>
</dbReference>
<evidence type="ECO:0000256" key="2">
    <source>
        <dbReference type="ARBA" id="ARBA00006024"/>
    </source>
</evidence>
<evidence type="ECO:0000256" key="11">
    <source>
        <dbReference type="ARBA" id="ARBA00023008"/>
    </source>
</evidence>
<feature type="transmembrane region" description="Helical" evidence="13">
    <location>
        <begin position="398"/>
        <end position="419"/>
    </location>
</feature>
<dbReference type="SFLD" id="SFLDG00002">
    <property type="entry name" value="C1.7:_P-type_atpase_like"/>
    <property type="match status" value="1"/>
</dbReference>
<dbReference type="GO" id="GO:0005507">
    <property type="term" value="F:copper ion binding"/>
    <property type="evidence" value="ECO:0007669"/>
    <property type="project" value="TreeGrafter"/>
</dbReference>
<dbReference type="InterPro" id="IPR023298">
    <property type="entry name" value="ATPase_P-typ_TM_dom_sf"/>
</dbReference>
<dbReference type="InterPro" id="IPR001757">
    <property type="entry name" value="P_typ_ATPase"/>
</dbReference>
<feature type="transmembrane region" description="Helical" evidence="13">
    <location>
        <begin position="431"/>
        <end position="450"/>
    </location>
</feature>
<dbReference type="SUPFAM" id="SSF81653">
    <property type="entry name" value="Calcium ATPase, transduction domain A"/>
    <property type="match status" value="1"/>
</dbReference>
<feature type="transmembrane region" description="Helical" evidence="13">
    <location>
        <begin position="189"/>
        <end position="210"/>
    </location>
</feature>
<dbReference type="InterPro" id="IPR018303">
    <property type="entry name" value="ATPase_P-typ_P_site"/>
</dbReference>
<evidence type="ECO:0000259" key="15">
    <source>
        <dbReference type="Pfam" id="PF00122"/>
    </source>
</evidence>
<dbReference type="Pfam" id="PF00122">
    <property type="entry name" value="E1-E2_ATPase"/>
    <property type="match status" value="1"/>
</dbReference>
<dbReference type="PROSITE" id="PS00154">
    <property type="entry name" value="ATPASE_E1_E2"/>
    <property type="match status" value="1"/>
</dbReference>
<evidence type="ECO:0000256" key="1">
    <source>
        <dbReference type="ARBA" id="ARBA00004651"/>
    </source>
</evidence>
<accession>A0A061AAQ1</accession>
<feature type="domain" description="P-type ATPase A" evidence="15">
    <location>
        <begin position="282"/>
        <end position="382"/>
    </location>
</feature>
<dbReference type="HOGENOM" id="CLU_001771_11_2_14"/>
<evidence type="ECO:0000313" key="16">
    <source>
        <dbReference type="EMBL" id="CDR30918.1"/>
    </source>
</evidence>
<dbReference type="PRINTS" id="PR00943">
    <property type="entry name" value="CUATPASE"/>
</dbReference>
<keyword evidence="7" id="KW-0187">Copper transport</keyword>
<dbReference type="GO" id="GO:0043682">
    <property type="term" value="F:P-type divalent copper transporter activity"/>
    <property type="evidence" value="ECO:0007669"/>
    <property type="project" value="TreeGrafter"/>
</dbReference>
<keyword evidence="8 13" id="KW-0067">ATP-binding</keyword>
<dbReference type="InterPro" id="IPR008250">
    <property type="entry name" value="ATPase_P-typ_transduc_dom_A_sf"/>
</dbReference>
<evidence type="ECO:0000256" key="3">
    <source>
        <dbReference type="ARBA" id="ARBA00022475"/>
    </source>
</evidence>
<evidence type="ECO:0000313" key="17">
    <source>
        <dbReference type="Proteomes" id="UP000032434"/>
    </source>
</evidence>
<dbReference type="NCBIfam" id="TIGR01494">
    <property type="entry name" value="ATPase_P-type"/>
    <property type="match status" value="1"/>
</dbReference>
<feature type="transmembrane region" description="Helical" evidence="13">
    <location>
        <begin position="247"/>
        <end position="264"/>
    </location>
</feature>
<feature type="transmembrane region" description="Helical" evidence="13">
    <location>
        <begin position="156"/>
        <end position="177"/>
    </location>
</feature>
<evidence type="ECO:0000256" key="13">
    <source>
        <dbReference type="RuleBase" id="RU362081"/>
    </source>
</evidence>
<reference evidence="17" key="1">
    <citation type="submission" date="2014-05" db="EMBL/GenBank/DDBJ databases">
        <authorList>
            <person name="Kube M."/>
        </authorList>
    </citation>
    <scope>NUCLEOTIDE SEQUENCE [LARGE SCALE GENOMIC DNA]</scope>
</reference>
<dbReference type="Pfam" id="PF00702">
    <property type="entry name" value="Hydrolase"/>
    <property type="match status" value="1"/>
</dbReference>
<evidence type="ECO:0000256" key="9">
    <source>
        <dbReference type="ARBA" id="ARBA00022967"/>
    </source>
</evidence>
<dbReference type="RefSeq" id="WP_211026739.1">
    <property type="nucleotide sequence ID" value="NZ_FUZK01000001.1"/>
</dbReference>
<dbReference type="Gene3D" id="3.40.50.1000">
    <property type="entry name" value="HAD superfamily/HAD-like"/>
    <property type="match status" value="1"/>
</dbReference>
<dbReference type="InterPro" id="IPR023214">
    <property type="entry name" value="HAD_sf"/>
</dbReference>
<dbReference type="SFLD" id="SFLDS00003">
    <property type="entry name" value="Haloacid_Dehalogenase"/>
    <property type="match status" value="1"/>
</dbReference>
<evidence type="ECO:0000256" key="14">
    <source>
        <dbReference type="SAM" id="MobiDB-lite"/>
    </source>
</evidence>
<proteinExistence type="inferred from homology"/>
<dbReference type="Gene3D" id="3.40.1110.10">
    <property type="entry name" value="Calcium-transporting ATPase, cytoplasmic domain N"/>
    <property type="match status" value="1"/>
</dbReference>
<keyword evidence="7" id="KW-0406">Ion transport</keyword>
<dbReference type="SUPFAM" id="SSF56784">
    <property type="entry name" value="HAD-like"/>
    <property type="match status" value="1"/>
</dbReference>
<dbReference type="SFLD" id="SFLDF00027">
    <property type="entry name" value="p-type_atpase"/>
    <property type="match status" value="1"/>
</dbReference>
<keyword evidence="9" id="KW-1278">Translocase</keyword>
<dbReference type="KEGG" id="aoc:Aocu_08450"/>
<keyword evidence="12 13" id="KW-0472">Membrane</keyword>
<gene>
    <name evidence="16" type="ORF">Aocu_08450</name>
</gene>
<evidence type="ECO:0000256" key="10">
    <source>
        <dbReference type="ARBA" id="ARBA00022989"/>
    </source>
</evidence>
<dbReference type="InterPro" id="IPR044492">
    <property type="entry name" value="P_typ_ATPase_HD_dom"/>
</dbReference>
<feature type="transmembrane region" description="Helical" evidence="13">
    <location>
        <begin position="737"/>
        <end position="756"/>
    </location>
</feature>
<evidence type="ECO:0000256" key="5">
    <source>
        <dbReference type="ARBA" id="ARBA00022723"/>
    </source>
</evidence>
<dbReference type="NCBIfam" id="TIGR01511">
    <property type="entry name" value="ATPase-IB1_Cu"/>
    <property type="match status" value="1"/>
</dbReference>
<dbReference type="Proteomes" id="UP000032434">
    <property type="component" value="Chromosome 1"/>
</dbReference>
<organism evidence="16 17">
    <name type="scientific">Acholeplasma oculi</name>
    <dbReference type="NCBI Taxonomy" id="35623"/>
    <lineage>
        <taxon>Bacteria</taxon>
        <taxon>Bacillati</taxon>
        <taxon>Mycoplasmatota</taxon>
        <taxon>Mollicutes</taxon>
        <taxon>Acholeplasmatales</taxon>
        <taxon>Acholeplasmataceae</taxon>
        <taxon>Acholeplasma</taxon>
    </lineage>
</organism>
<dbReference type="GO" id="GO:0005886">
    <property type="term" value="C:plasma membrane"/>
    <property type="evidence" value="ECO:0007669"/>
    <property type="project" value="UniProtKB-SubCell"/>
</dbReference>
<keyword evidence="17" id="KW-1185">Reference proteome</keyword>
<dbReference type="PANTHER" id="PTHR43520">
    <property type="entry name" value="ATP7, ISOFORM B"/>
    <property type="match status" value="1"/>
</dbReference>
<keyword evidence="5 13" id="KW-0479">Metal-binding</keyword>
<keyword evidence="3 13" id="KW-1003">Cell membrane</keyword>
<dbReference type="NCBIfam" id="TIGR01525">
    <property type="entry name" value="ATPase-IB_hvy"/>
    <property type="match status" value="1"/>
</dbReference>
<keyword evidence="4 13" id="KW-0812">Transmembrane</keyword>
<dbReference type="GO" id="GO:0016887">
    <property type="term" value="F:ATP hydrolysis activity"/>
    <property type="evidence" value="ECO:0007669"/>
    <property type="project" value="InterPro"/>
</dbReference>
<evidence type="ECO:0000256" key="4">
    <source>
        <dbReference type="ARBA" id="ARBA00022692"/>
    </source>
</evidence>
<feature type="region of interest" description="Disordered" evidence="14">
    <location>
        <begin position="1"/>
        <end position="145"/>
    </location>
</feature>
<dbReference type="STRING" id="35623.Aocu_08450"/>
<evidence type="ECO:0000256" key="8">
    <source>
        <dbReference type="ARBA" id="ARBA00022840"/>
    </source>
</evidence>
<dbReference type="InterPro" id="IPR036412">
    <property type="entry name" value="HAD-like_sf"/>
</dbReference>
<evidence type="ECO:0000256" key="7">
    <source>
        <dbReference type="ARBA" id="ARBA00022796"/>
    </source>
</evidence>
<evidence type="ECO:0000256" key="6">
    <source>
        <dbReference type="ARBA" id="ARBA00022741"/>
    </source>
</evidence>
<dbReference type="InterPro" id="IPR027256">
    <property type="entry name" value="P-typ_ATPase_IB"/>
</dbReference>
<dbReference type="GO" id="GO:0055070">
    <property type="term" value="P:copper ion homeostasis"/>
    <property type="evidence" value="ECO:0007669"/>
    <property type="project" value="TreeGrafter"/>
</dbReference>
<keyword evidence="10 13" id="KW-1133">Transmembrane helix</keyword>
<protein>
    <submittedName>
        <fullName evidence="16">Heavy metal translocating P-type ATPase</fullName>
    </submittedName>
</protein>
<keyword evidence="7" id="KW-0813">Transport</keyword>
<feature type="transmembrane region" description="Helical" evidence="13">
    <location>
        <begin position="222"/>
        <end position="241"/>
    </location>
</feature>
<comment type="subcellular location">
    <subcellularLocation>
        <location evidence="1">Cell membrane</location>
        <topology evidence="1">Multi-pass membrane protein</topology>
    </subcellularLocation>
</comment>
<feature type="compositionally biased region" description="Basic and acidic residues" evidence="14">
    <location>
        <begin position="1"/>
        <end position="118"/>
    </location>
</feature>
<evidence type="ECO:0000256" key="12">
    <source>
        <dbReference type="ARBA" id="ARBA00023136"/>
    </source>
</evidence>
<dbReference type="PRINTS" id="PR00119">
    <property type="entry name" value="CATATPASE"/>
</dbReference>
<dbReference type="InParanoid" id="A0A061AAQ1"/>
<sequence length="792" mass="88235">MDTKKEKVTKKKVEGDQLEHHGEHHHHASNDHFESASHEHHHEEKHKEHSHVENEHHHHHEKMNENHMEHHHEEKHKEHSHVENEHHHHHEKMNENHMEHHHEEKHKEHLHGADDHNHEHHHKHQHHDEHGAHMHGHGGHGGHDHSHMIQDFKNRFWISLILTIPIVLLSPMIQGWFNFTLRFTYDQYVAFILSTILMIYGGKPFFVGAWHELKAKSPAMMSLIAVAITIGYTYSSAVVFGLTGHDFFWEISTLITIMLLGHWLEMKSSVAATNELTALTKLMPSEANLMIGSTIKTVSVSELKMGDVVLVKPGDKVPVDGLIIEGTSTLDESMITGESVPVKKDVEDQVIGGTINGDGVLKVKITKLGSETYLQQVINLVENAQKNRSKMQRLADTFAKYLFYLAMTFAIGTSIYWGLNGYSTEFILERVVTVIIIACPHALGVAVPLVTSKSTTIAAKNGLLIKNRSRFETARKINAVVFDKTGTLTEGKFFVDHMHAYLIDEKEVLDIAYNLEKNSNHPIAKGIVSFAKNKKAQDLSVVGFSNVPGVGVKGTINNILYEAVSPAYLKKEKIKFDEQHGHHMSQNGQTVIYILKEKTVVGTFALEDKIKDEAYEAINQLKKANIRSILLTGDNRIVAENVAKKLGIDEVIAEVLPHQKAEKISQLKSDGYIVAMAGDGINDAPALVESDLGIAIGAGTDVAIESADIVLVRSNPKDVVNLLKLSKATSDKMIQNLIWATGYNIIALPLAAGVLYQATGFLLPPAIGAILMSLSSIIVAINAKTLKIKQVS</sequence>